<comment type="caution">
    <text evidence="1">The sequence shown here is derived from an EMBL/GenBank/DDBJ whole genome shotgun (WGS) entry which is preliminary data.</text>
</comment>
<protein>
    <submittedName>
        <fullName evidence="1">Uncharacterized protein</fullName>
    </submittedName>
</protein>
<evidence type="ECO:0000313" key="1">
    <source>
        <dbReference type="EMBL" id="OLN32612.1"/>
    </source>
</evidence>
<gene>
    <name evidence="1" type="ORF">DSOL_1363</name>
</gene>
<name>A0A1Q8QZ18_9FIRM</name>
<organism evidence="1 2">
    <name type="scientific">Desulfosporosinus metallidurans</name>
    <dbReference type="NCBI Taxonomy" id="1888891"/>
    <lineage>
        <taxon>Bacteria</taxon>
        <taxon>Bacillati</taxon>
        <taxon>Bacillota</taxon>
        <taxon>Clostridia</taxon>
        <taxon>Eubacteriales</taxon>
        <taxon>Desulfitobacteriaceae</taxon>
        <taxon>Desulfosporosinus</taxon>
    </lineage>
</organism>
<dbReference type="Proteomes" id="UP000186102">
    <property type="component" value="Unassembled WGS sequence"/>
</dbReference>
<dbReference type="STRING" id="1888891.DSOL_1363"/>
<dbReference type="AlphaFoldDB" id="A0A1Q8QZ18"/>
<accession>A0A1Q8QZ18</accession>
<dbReference type="EMBL" id="MLBF01000007">
    <property type="protein sequence ID" value="OLN32612.1"/>
    <property type="molecule type" value="Genomic_DNA"/>
</dbReference>
<sequence>MSELSAMIYAEYARQERLLSRESLQIVCNFKNIVKRNSCWQGFAK</sequence>
<proteinExistence type="predicted"/>
<reference evidence="1 2" key="1">
    <citation type="submission" date="2016-09" db="EMBL/GenBank/DDBJ databases">
        <title>Complete genome of Desulfosporosinus sp. OL.</title>
        <authorList>
            <person name="Mardanov A."/>
            <person name="Beletsky A."/>
            <person name="Panova A."/>
            <person name="Karnachuk O."/>
            <person name="Ravin N."/>
        </authorList>
    </citation>
    <scope>NUCLEOTIDE SEQUENCE [LARGE SCALE GENOMIC DNA]</scope>
    <source>
        <strain evidence="1 2">OL</strain>
    </source>
</reference>
<keyword evidence="2" id="KW-1185">Reference proteome</keyword>
<evidence type="ECO:0000313" key="2">
    <source>
        <dbReference type="Proteomes" id="UP000186102"/>
    </source>
</evidence>